<feature type="topological domain" description="Cytoplasmic" evidence="15">
    <location>
        <begin position="1"/>
        <end position="2767"/>
    </location>
</feature>
<accession>A0A670ZDP2</accession>
<dbReference type="FunFam" id="1.20.58.60:FF:000233">
    <property type="entry name" value="nesprin-1 isoform X9"/>
    <property type="match status" value="1"/>
</dbReference>
<keyword evidence="12" id="KW-0009">Actin-binding</keyword>
<keyword evidence="20" id="KW-1185">Reference proteome</keyword>
<name>A0A670ZDP2_PSETE</name>
<evidence type="ECO:0000256" key="2">
    <source>
        <dbReference type="ARBA" id="ARBA00004605"/>
    </source>
</evidence>
<evidence type="ECO:0000256" key="13">
    <source>
        <dbReference type="ARBA" id="ARBA00023212"/>
    </source>
</evidence>
<keyword evidence="14" id="KW-0539">Nucleus</keyword>
<dbReference type="SMART" id="SM00150">
    <property type="entry name" value="SPEC"/>
    <property type="match status" value="17"/>
</dbReference>
<dbReference type="GO" id="GO:0005856">
    <property type="term" value="C:cytoskeleton"/>
    <property type="evidence" value="ECO:0007669"/>
    <property type="project" value="UniProtKB-SubCell"/>
</dbReference>
<comment type="subcellular location">
    <subcellularLocation>
        <location evidence="1">Cytoplasm</location>
        <location evidence="1">Cytoskeleton</location>
    </subcellularLocation>
    <subcellularLocation>
        <location evidence="2">Nucleus outer membrane</location>
        <topology evidence="2">Single-pass type IV membrane protein</topology>
        <orientation evidence="2">Cytoplasmic side</orientation>
    </subcellularLocation>
</comment>
<dbReference type="Ensembl" id="ENSPTXT00000019896.1">
    <property type="protein sequence ID" value="ENSPTXP00000019306.1"/>
    <property type="gene ID" value="ENSPTXG00000012015.1"/>
</dbReference>
<keyword evidence="5" id="KW-0597">Phosphoprotein</keyword>
<evidence type="ECO:0000256" key="10">
    <source>
        <dbReference type="ARBA" id="ARBA00023136"/>
    </source>
</evidence>
<feature type="coiled-coil region" evidence="16">
    <location>
        <begin position="1808"/>
        <end position="1845"/>
    </location>
</feature>
<evidence type="ECO:0000256" key="15">
    <source>
        <dbReference type="PROSITE-ProRule" id="PRU00385"/>
    </source>
</evidence>
<dbReference type="GO" id="GO:0005640">
    <property type="term" value="C:nuclear outer membrane"/>
    <property type="evidence" value="ECO:0007669"/>
    <property type="project" value="UniProtKB-SubCell"/>
</dbReference>
<evidence type="ECO:0000256" key="6">
    <source>
        <dbReference type="ARBA" id="ARBA00022692"/>
    </source>
</evidence>
<dbReference type="SMART" id="SM01249">
    <property type="entry name" value="KASH"/>
    <property type="match status" value="1"/>
</dbReference>
<dbReference type="FunFam" id="1.20.58.60:FF:000190">
    <property type="entry name" value="Nesprin-1 isoform 1"/>
    <property type="match status" value="1"/>
</dbReference>
<dbReference type="InterPro" id="IPR056887">
    <property type="entry name" value="SYNE1/2_dom"/>
</dbReference>
<dbReference type="PANTHER" id="PTHR14514:SF3">
    <property type="entry name" value="NESPRIN-1"/>
    <property type="match status" value="1"/>
</dbReference>
<evidence type="ECO:0000256" key="3">
    <source>
        <dbReference type="ARBA" id="ARBA00008619"/>
    </source>
</evidence>
<dbReference type="PROSITE" id="PS51049">
    <property type="entry name" value="KASH"/>
    <property type="match status" value="1"/>
</dbReference>
<dbReference type="FunFam" id="1.20.58.60:FF:000073">
    <property type="entry name" value="Nesprin-1 isoform 1"/>
    <property type="match status" value="1"/>
</dbReference>
<dbReference type="GeneTree" id="ENSGT00940000154481"/>
<keyword evidence="8" id="KW-1133">Transmembrane helix</keyword>
<keyword evidence="4" id="KW-0963">Cytoplasm</keyword>
<keyword evidence="10 15" id="KW-0472">Membrane</keyword>
<dbReference type="FunFam" id="1.20.58.60:FF:000112">
    <property type="entry name" value="nesprin-1 isoform X4"/>
    <property type="match status" value="1"/>
</dbReference>
<dbReference type="Pfam" id="PF00435">
    <property type="entry name" value="Spectrin"/>
    <property type="match status" value="7"/>
</dbReference>
<feature type="region of interest" description="Disordered" evidence="17">
    <location>
        <begin position="264"/>
        <end position="289"/>
    </location>
</feature>
<gene>
    <name evidence="19" type="primary">SYNE1</name>
</gene>
<proteinExistence type="inferred from homology"/>
<dbReference type="FunFam" id="1.20.58.60:FF:000041">
    <property type="entry name" value="Nesprin-1 isoform 1"/>
    <property type="match status" value="1"/>
</dbReference>
<dbReference type="SUPFAM" id="SSF46966">
    <property type="entry name" value="Spectrin repeat"/>
    <property type="match status" value="16"/>
</dbReference>
<sequence>QLLSESLQLLNYELQTSLAEELVSEPLEADGAEQLALQSTLTVLAERMATIKMKASGKQQLLEEKLNEQLEEQRQEQALQRYRSEADELDHWLLNTQASLNTTLVTDEEPMDMDSQLVDCQNMLVEIEQKVVTLSELSVHNENLLMEGKAQTKDEAEQLALKLRTLKGSLLELQRILHDKQINIQGAVQEKEECKSDLVTSQDPSVQEWLAQAQTTRSQQQLSIIQRQKELEKELAEQKSLLRSVASRGEEILTQSFSDMPYSSFGGLGKKKPQSQELSLEGEKPSNEDQMKMKWESLNQEFCIKHRLLQNVLEQEQEQSVYSRSNRLMSGVPLHKEEGNAQDKASVKSLLVGLNEAFKSVPSQTRGAEKENLQFEQKLYRGVSATSSWLDGVEEHLLVSTALLPEVTETCLDNQESLAKDIKEMTEKMDKSKDLFSHVFPESADNRDVIGDTLDSLLQRLTLLDVLVNQRCQHMKERLQQILNFQNDLRLMFTLLADNKYIALQKLAEAVERPETEQIQAIEQLEQGLKELDAGITELKKRGDKLQIDQSFMQELSKLQDMYDELIVIIGSRRSGLNQNLALKGQYDQALQDLADLIETGKEKMAGDHKLIVVSKKEIQQLLDKHKEYFQGLEAHTILTETLFRKISSFALVKEAQIHVDLMAQGSAVLKQAHKKGVELEYILETWTHLEEDYQELTQQLEAVETNIPSVGLVEESEERLANRISLYQHLKSNLSQYQPKLYQVLDDGKKLLFSVTCSALETQLNQIGDHWLNTTNKVTKELHRLETILKLWTRYQSDSAELIHWLQSAMDRLKYWSQQSITVPQELEMIRDHLNAFLEFSKEVDAKSSQKSTVLSTGNHLLRLKKVDTASLRAGLSQIDHQWTELLIQIPVVQEKLHQLQMDKLPSRHAIAEVMSWITLMENAISRDEENIKNIVGHEAVQEYLQKYKGFKIDVSCKQLTVDFVNQSVLQISSQDVESKRSDKTDFAEQLGIMNRRWQILQSLIMEKIQLLEGLLESWTEYENNIQSLKTWFDTQETKLKEQQRIGDQASVQNVLKDCQELEDQLKTKEIELEKVEQTGFSLIQNKKEEVCVAVMDALQKLNNSWANLDHQVGQLKTLLQSALHQWRVYKASYEELNSYIMEARYSLSRFHLLTGSLEAVKVQVDNLQNLLDELQKQDHRLQKFGSVTNALLKECHPPVTEALNYTLKEMNLRWNNLLEEIAEHLHSSKGLLHLWQKYKNYYLQCSSTVRQYEDRTNELLKAELNKDTVDDEVTVWIHDCNDLLKGMKTMQDSLSVLRELGEQLKQQVDSSAAAAIQSGQLLLNQNLASLEQGLNRQQSILQAGVQDYQTFSLSLAGLEQWTKQAEEMLKMQDPSHSSDSSIIRNRMEELKCQMLKFSSMAPDLDRLNELGYRLPLNDKEIKRMQNLNRCWSVISSQTTERFSKLQSFMLQQQTFLEKCETWMEFLVQTEQKLAAEISGNYQILLEQQRAHELFQAEMFSRQQILHSIIMDGHNLLEQGQVDDRDEFNLKLALLSNQWQGVIRRAQQRRGIIDSQIRQWQRYREMAEKLRKWLVEVTCQSASGLGSVPIPLHKARALLDEMRLKEKVLLRQQGSYILTVEGGKQLLLCADGETEASLQKELTEIQECWKLANLRLEEQKKQLTLLLKDWEKCEKGMSNSLENLKSLKKKLSQALPDHHDELHAEQIRCKELESTAEGWTSDLSHLNLLKETLSTFISAEDISVLSERIELLRRQWDELSHQVSLRRQQVSERLNEWAVFSEKNKDLCEWLTQMESKVSQNGDILIEEMIEKLKKDYQDEIAVAQENKKQLQEMGERLAKASHENKAQEIGYKLGKVNDRWQHLLDLIAARMKKLKETLVAIQQLDKNMSNLRSWLAHIESELSKAIVYETCDSEEIQRKLNEQQELQRDIEKHSTGVASVLNLCEVLLHDCDACATETECDSIQQATRNLDRRWRNICAMSMERRIKIEETWRLWQKFLDDYSRFEDWLKISERTAAFPSSSGVLYTVAKEELKKFEAFQRQVQESLTQLELINKQYRRLARENRTDSAGSLKMMVHEGNQRWDNLQKRFNGHIFLFLQHFIGQREEFETARDSILVWLTEMDLQLTNIEHFSECDVQAKIKQLKAFQQEISLNSNKIEQIIAQGEQLLEKSEPLDAAVIEEELDELRRYCHEVFGRVERYHKKLIRLPLTDDEHELSDREVELDESADLSDLPWHDKSADSVLSPHPSSILSLSLPQPHRSERSGRDTPASVDSIPLEWDHDYDLSRDLETAVSRALHSDEEGRDNKDFYLQGATSLADVVIPESPEAYIKHTENALKNVCGEPGSLETHIRQLDKALDTSRFQIQQTENIIRSKTPTGPELDSSYKGYMKLLGECSRSIDSVRRLEHKLKEEEEKLSGFINLNNTEPQTSGVIDRWELIQAQALSKELRMKQNLQQWQQFSSDLNNIWVWLGETEEELEQLCCLDLSTDIQTIEFRIKKLKELQKAVDSRKAIILSINLCSSEFMQSDSEENKNLQEQLSQMNMRWDHVCSVLEEWRCSLQSALMQCQDFHEMSHGLLLWLENIDRRKNEIVPINPNHDSDTLQDHHRLLMQIRRELLESQLKVASLQDMSCQLLVNAEGKDCLEAKEKVHVIGNRLKMLLKDVTRHIKELEKILDISSSQLDLSSWSSADELDTSGSLSPVSGRSTPSRQRMPRGKCNVSQPGPSVSSPHSRPTRGGSGSSRSENQGHESRPRHCFFLRVLKAALPLQLLLLLLMALACLVPASEEDYSCTLSNNFARSFHPMLRYTNGPPPL</sequence>
<feature type="compositionally biased region" description="Low complexity" evidence="17">
    <location>
        <begin position="2732"/>
        <end position="2748"/>
    </location>
</feature>
<feature type="domain" description="KASH" evidence="18">
    <location>
        <begin position="2759"/>
        <end position="2818"/>
    </location>
</feature>
<reference evidence="19" key="2">
    <citation type="submission" date="2025-09" db="UniProtKB">
        <authorList>
            <consortium name="Ensembl"/>
        </authorList>
    </citation>
    <scope>IDENTIFICATION</scope>
</reference>
<evidence type="ECO:0000256" key="8">
    <source>
        <dbReference type="ARBA" id="ARBA00022989"/>
    </source>
</evidence>
<evidence type="ECO:0000256" key="4">
    <source>
        <dbReference type="ARBA" id="ARBA00022490"/>
    </source>
</evidence>
<evidence type="ECO:0000259" key="18">
    <source>
        <dbReference type="PROSITE" id="PS51049"/>
    </source>
</evidence>
<reference evidence="19" key="1">
    <citation type="submission" date="2025-08" db="UniProtKB">
        <authorList>
            <consortium name="Ensembl"/>
        </authorList>
    </citation>
    <scope>IDENTIFICATION</scope>
</reference>
<dbReference type="FunFam" id="1.20.58.60:FF:000115">
    <property type="entry name" value="nesprin-2 isoform X2"/>
    <property type="match status" value="1"/>
</dbReference>
<feature type="region of interest" description="Disordered" evidence="17">
    <location>
        <begin position="2235"/>
        <end position="2276"/>
    </location>
</feature>
<evidence type="ECO:0000256" key="12">
    <source>
        <dbReference type="ARBA" id="ARBA00023203"/>
    </source>
</evidence>
<dbReference type="InterPro" id="IPR002017">
    <property type="entry name" value="Spectrin_repeat"/>
</dbReference>
<keyword evidence="9 16" id="KW-0175">Coiled coil</keyword>
<dbReference type="FunFam" id="1.20.58.60:FF:000478">
    <property type="entry name" value="Spectrin repeat-containing, nuclear envelope 1b"/>
    <property type="match status" value="1"/>
</dbReference>
<evidence type="ECO:0000256" key="16">
    <source>
        <dbReference type="SAM" id="Coils"/>
    </source>
</evidence>
<feature type="compositionally biased region" description="Low complexity" evidence="17">
    <location>
        <begin position="2244"/>
        <end position="2261"/>
    </location>
</feature>
<comment type="similarity">
    <text evidence="3">Belongs to the nesprin family.</text>
</comment>
<dbReference type="FunFam" id="1.20.58.60:FF:000126">
    <property type="entry name" value="Spectrin repeat containing, nuclear envelope 1a"/>
    <property type="match status" value="1"/>
</dbReference>
<feature type="coiled-coil region" evidence="16">
    <location>
        <begin position="2399"/>
        <end position="2426"/>
    </location>
</feature>
<evidence type="ECO:0000256" key="14">
    <source>
        <dbReference type="ARBA" id="ARBA00023242"/>
    </source>
</evidence>
<evidence type="ECO:0000313" key="19">
    <source>
        <dbReference type="Ensembl" id="ENSPTXP00000019306.1"/>
    </source>
</evidence>
<dbReference type="FunFam" id="1.20.58.60:FF:000137">
    <property type="entry name" value="nesprin-1 isoform X2"/>
    <property type="match status" value="1"/>
</dbReference>
<dbReference type="Pfam" id="PF10541">
    <property type="entry name" value="KASH"/>
    <property type="match status" value="1"/>
</dbReference>
<dbReference type="InterPro" id="IPR012315">
    <property type="entry name" value="KASH"/>
</dbReference>
<evidence type="ECO:0000313" key="20">
    <source>
        <dbReference type="Proteomes" id="UP000472273"/>
    </source>
</evidence>
<dbReference type="PANTHER" id="PTHR14514">
    <property type="entry name" value="PKA ANCHORING PROTEIN"/>
    <property type="match status" value="1"/>
</dbReference>
<organism evidence="19 20">
    <name type="scientific">Pseudonaja textilis</name>
    <name type="common">Eastern brown snake</name>
    <dbReference type="NCBI Taxonomy" id="8673"/>
    <lineage>
        <taxon>Eukaryota</taxon>
        <taxon>Metazoa</taxon>
        <taxon>Chordata</taxon>
        <taxon>Craniata</taxon>
        <taxon>Vertebrata</taxon>
        <taxon>Euteleostomi</taxon>
        <taxon>Lepidosauria</taxon>
        <taxon>Squamata</taxon>
        <taxon>Bifurcata</taxon>
        <taxon>Unidentata</taxon>
        <taxon>Episquamata</taxon>
        <taxon>Toxicofera</taxon>
        <taxon>Serpentes</taxon>
        <taxon>Colubroidea</taxon>
        <taxon>Elapidae</taxon>
        <taxon>Hydrophiinae</taxon>
        <taxon>Pseudonaja</taxon>
    </lineage>
</organism>
<evidence type="ECO:0000256" key="1">
    <source>
        <dbReference type="ARBA" id="ARBA00004245"/>
    </source>
</evidence>
<keyword evidence="11" id="KW-1015">Disulfide bond</keyword>
<evidence type="ECO:0000256" key="17">
    <source>
        <dbReference type="SAM" id="MobiDB-lite"/>
    </source>
</evidence>
<evidence type="ECO:0000256" key="7">
    <source>
        <dbReference type="ARBA" id="ARBA00022737"/>
    </source>
</evidence>
<keyword evidence="13" id="KW-0206">Cytoskeleton</keyword>
<evidence type="ECO:0000256" key="9">
    <source>
        <dbReference type="ARBA" id="ARBA00023054"/>
    </source>
</evidence>
<protein>
    <submittedName>
        <fullName evidence="19">Spectrin repeat containing nuclear envelope protein 1</fullName>
    </submittedName>
</protein>
<dbReference type="Proteomes" id="UP000472273">
    <property type="component" value="Unplaced"/>
</dbReference>
<dbReference type="CDD" id="cd00176">
    <property type="entry name" value="SPEC"/>
    <property type="match status" value="8"/>
</dbReference>
<keyword evidence="7" id="KW-0677">Repeat</keyword>
<feature type="compositionally biased region" description="Polar residues" evidence="17">
    <location>
        <begin position="2699"/>
        <end position="2714"/>
    </location>
</feature>
<feature type="coiled-coil region" evidence="16">
    <location>
        <begin position="1159"/>
        <end position="1186"/>
    </location>
</feature>
<dbReference type="Gene3D" id="1.20.58.60">
    <property type="match status" value="12"/>
</dbReference>
<evidence type="ECO:0000256" key="5">
    <source>
        <dbReference type="ARBA" id="ARBA00022553"/>
    </source>
</evidence>
<evidence type="ECO:0000256" key="11">
    <source>
        <dbReference type="ARBA" id="ARBA00023157"/>
    </source>
</evidence>
<feature type="topological domain" description="Perinuclear space" evidence="15">
    <location>
        <begin position="2789"/>
        <end position="2818"/>
    </location>
</feature>
<feature type="region of interest" description="Disordered" evidence="17">
    <location>
        <begin position="2695"/>
        <end position="2754"/>
    </location>
</feature>
<feature type="coiled-coil region" evidence="16">
    <location>
        <begin position="1053"/>
        <end position="1080"/>
    </location>
</feature>
<dbReference type="GO" id="GO:0003779">
    <property type="term" value="F:actin binding"/>
    <property type="evidence" value="ECO:0007669"/>
    <property type="project" value="UniProtKB-KW"/>
</dbReference>
<dbReference type="Pfam" id="PF25035">
    <property type="entry name" value="SYNE1"/>
    <property type="match status" value="1"/>
</dbReference>
<dbReference type="InterPro" id="IPR018159">
    <property type="entry name" value="Spectrin/alpha-actinin"/>
</dbReference>
<keyword evidence="6 15" id="KW-0812">Transmembrane</keyword>